<dbReference type="SUPFAM" id="SSF55874">
    <property type="entry name" value="ATPase domain of HSP90 chaperone/DNA topoisomerase II/histidine kinase"/>
    <property type="match status" value="1"/>
</dbReference>
<evidence type="ECO:0000256" key="2">
    <source>
        <dbReference type="ARBA" id="ARBA00004651"/>
    </source>
</evidence>
<evidence type="ECO:0000259" key="16">
    <source>
        <dbReference type="PROSITE" id="PS50885"/>
    </source>
</evidence>
<dbReference type="InterPro" id="IPR004358">
    <property type="entry name" value="Sig_transdc_His_kin-like_C"/>
</dbReference>
<evidence type="ECO:0000313" key="18">
    <source>
        <dbReference type="Proteomes" id="UP000664578"/>
    </source>
</evidence>
<evidence type="ECO:0000256" key="3">
    <source>
        <dbReference type="ARBA" id="ARBA00012438"/>
    </source>
</evidence>
<dbReference type="InterPro" id="IPR036890">
    <property type="entry name" value="HATPase_C_sf"/>
</dbReference>
<proteinExistence type="predicted"/>
<comment type="subcellular location">
    <subcellularLocation>
        <location evidence="2">Cell membrane</location>
        <topology evidence="2">Multi-pass membrane protein</topology>
    </subcellularLocation>
</comment>
<evidence type="ECO:0000313" key="17">
    <source>
        <dbReference type="EMBL" id="MBN8251354.1"/>
    </source>
</evidence>
<dbReference type="Pfam" id="PF02518">
    <property type="entry name" value="HATPase_c"/>
    <property type="match status" value="1"/>
</dbReference>
<evidence type="ECO:0000256" key="4">
    <source>
        <dbReference type="ARBA" id="ARBA00022475"/>
    </source>
</evidence>
<comment type="caution">
    <text evidence="17">The sequence shown here is derived from an EMBL/GenBank/DDBJ whole genome shotgun (WGS) entry which is preliminary data.</text>
</comment>
<evidence type="ECO:0000256" key="5">
    <source>
        <dbReference type="ARBA" id="ARBA00022553"/>
    </source>
</evidence>
<keyword evidence="9 17" id="KW-0418">Kinase</keyword>
<dbReference type="PRINTS" id="PR00344">
    <property type="entry name" value="BCTRLSENSOR"/>
</dbReference>
<keyword evidence="7 14" id="KW-0812">Transmembrane</keyword>
<comment type="catalytic activity">
    <reaction evidence="1">
        <text>ATP + protein L-histidine = ADP + protein N-phospho-L-histidine.</text>
        <dbReference type="EC" id="2.7.13.3"/>
    </reaction>
</comment>
<organism evidence="17 18">
    <name type="scientific">Priestia flexa</name>
    <dbReference type="NCBI Taxonomy" id="86664"/>
    <lineage>
        <taxon>Bacteria</taxon>
        <taxon>Bacillati</taxon>
        <taxon>Bacillota</taxon>
        <taxon>Bacilli</taxon>
        <taxon>Bacillales</taxon>
        <taxon>Bacillaceae</taxon>
        <taxon>Priestia</taxon>
    </lineage>
</organism>
<dbReference type="SUPFAM" id="SSF158472">
    <property type="entry name" value="HAMP domain-like"/>
    <property type="match status" value="1"/>
</dbReference>
<keyword evidence="8" id="KW-0547">Nucleotide-binding</keyword>
<evidence type="ECO:0000256" key="1">
    <source>
        <dbReference type="ARBA" id="ARBA00000085"/>
    </source>
</evidence>
<evidence type="ECO:0000256" key="11">
    <source>
        <dbReference type="ARBA" id="ARBA00022989"/>
    </source>
</evidence>
<protein>
    <recommendedName>
        <fullName evidence="3">histidine kinase</fullName>
        <ecNumber evidence="3">2.7.13.3</ecNumber>
    </recommendedName>
</protein>
<dbReference type="InterPro" id="IPR003660">
    <property type="entry name" value="HAMP_dom"/>
</dbReference>
<dbReference type="FunFam" id="1.10.287.130:FF:000001">
    <property type="entry name" value="Two-component sensor histidine kinase"/>
    <property type="match status" value="1"/>
</dbReference>
<name>A0A8I1MFP6_9BACI</name>
<dbReference type="EC" id="2.7.13.3" evidence="3"/>
<evidence type="ECO:0000256" key="13">
    <source>
        <dbReference type="ARBA" id="ARBA00023136"/>
    </source>
</evidence>
<dbReference type="PANTHER" id="PTHR45528:SF1">
    <property type="entry name" value="SENSOR HISTIDINE KINASE CPXA"/>
    <property type="match status" value="1"/>
</dbReference>
<evidence type="ECO:0000256" key="14">
    <source>
        <dbReference type="SAM" id="Phobius"/>
    </source>
</evidence>
<evidence type="ECO:0000256" key="6">
    <source>
        <dbReference type="ARBA" id="ARBA00022679"/>
    </source>
</evidence>
<keyword evidence="4" id="KW-1003">Cell membrane</keyword>
<dbReference type="InterPro" id="IPR003661">
    <property type="entry name" value="HisK_dim/P_dom"/>
</dbReference>
<accession>A0A8I1MFP6</accession>
<dbReference type="SMART" id="SM00304">
    <property type="entry name" value="HAMP"/>
    <property type="match status" value="1"/>
</dbReference>
<dbReference type="Proteomes" id="UP000664578">
    <property type="component" value="Unassembled WGS sequence"/>
</dbReference>
<dbReference type="CDD" id="cd06225">
    <property type="entry name" value="HAMP"/>
    <property type="match status" value="1"/>
</dbReference>
<sequence>MSLKLRFLLTYLSMVLVFVLLLLLFGFLVFFSITGDANFLQKTYSNAYVYKLLTPEEETTFLNVKLLSQEDPNQLLNQQIIKSYEQEGIDVIVRKNEEVTYSSFSIDQRTVDKELPHFNEKSTKSATYEQDIIRIKNKFYSYIKLDFFFPNRDEGTVFVLRSISPYVGIVHKVFPFLFIFLLLLFVVIIGFVNYVVSRSVIKPIYRLKRAAERIRQGDVHFSIPYKHNSKDEINELTNSFEEMRKKLQSSIDLQVHYEENRKQLLSSISHDLKTPITSIIGYVEGIQDGVANTPEKLEKYLSTISTKAKDMNSLIDELFLFSKLDLHEVPFHFETVNINDFMENLNQELQFELEEKGVLLRFYTTLSKRAYVKADTDKLRRVIMNLITNSIKFMDKEDKRIELVLSENESEVIVRIVDNGCGIEPRALPYIFNKFYRAEESRNTQTGGSGLGLAIAKQIIDSHGGSIWATSTLHKETSIYFSLRKITK</sequence>
<dbReference type="Gene3D" id="3.30.565.10">
    <property type="entry name" value="Histidine kinase-like ATPase, C-terminal domain"/>
    <property type="match status" value="1"/>
</dbReference>
<dbReference type="Pfam" id="PF00672">
    <property type="entry name" value="HAMP"/>
    <property type="match status" value="1"/>
</dbReference>
<dbReference type="PANTHER" id="PTHR45528">
    <property type="entry name" value="SENSOR HISTIDINE KINASE CPXA"/>
    <property type="match status" value="1"/>
</dbReference>
<evidence type="ECO:0000256" key="12">
    <source>
        <dbReference type="ARBA" id="ARBA00023012"/>
    </source>
</evidence>
<dbReference type="GeneID" id="93682310"/>
<dbReference type="AlphaFoldDB" id="A0A8I1MFP6"/>
<dbReference type="FunFam" id="3.30.565.10:FF:000006">
    <property type="entry name" value="Sensor histidine kinase WalK"/>
    <property type="match status" value="1"/>
</dbReference>
<keyword evidence="13 14" id="KW-0472">Membrane</keyword>
<evidence type="ECO:0000256" key="7">
    <source>
        <dbReference type="ARBA" id="ARBA00022692"/>
    </source>
</evidence>
<keyword evidence="10" id="KW-0067">ATP-binding</keyword>
<dbReference type="InterPro" id="IPR005467">
    <property type="entry name" value="His_kinase_dom"/>
</dbReference>
<feature type="domain" description="Histidine kinase" evidence="15">
    <location>
        <begin position="267"/>
        <end position="487"/>
    </location>
</feature>
<dbReference type="CDD" id="cd00082">
    <property type="entry name" value="HisKA"/>
    <property type="match status" value="1"/>
</dbReference>
<keyword evidence="12" id="KW-0902">Two-component regulatory system</keyword>
<feature type="transmembrane region" description="Helical" evidence="14">
    <location>
        <begin position="7"/>
        <end position="33"/>
    </location>
</feature>
<dbReference type="RefSeq" id="WP_119544053.1">
    <property type="nucleotide sequence ID" value="NZ_CM125968.1"/>
</dbReference>
<dbReference type="InterPro" id="IPR050398">
    <property type="entry name" value="HssS/ArlS-like"/>
</dbReference>
<dbReference type="EMBL" id="JAEMWV010000003">
    <property type="protein sequence ID" value="MBN8251354.1"/>
    <property type="molecule type" value="Genomic_DNA"/>
</dbReference>
<dbReference type="Gene3D" id="1.10.287.130">
    <property type="match status" value="1"/>
</dbReference>
<dbReference type="GO" id="GO:0005524">
    <property type="term" value="F:ATP binding"/>
    <property type="evidence" value="ECO:0007669"/>
    <property type="project" value="UniProtKB-KW"/>
</dbReference>
<dbReference type="Gene3D" id="6.10.340.10">
    <property type="match status" value="1"/>
</dbReference>
<dbReference type="SUPFAM" id="SSF47384">
    <property type="entry name" value="Homodimeric domain of signal transducing histidine kinase"/>
    <property type="match status" value="1"/>
</dbReference>
<evidence type="ECO:0000256" key="9">
    <source>
        <dbReference type="ARBA" id="ARBA00022777"/>
    </source>
</evidence>
<dbReference type="CDD" id="cd00075">
    <property type="entry name" value="HATPase"/>
    <property type="match status" value="1"/>
</dbReference>
<feature type="transmembrane region" description="Helical" evidence="14">
    <location>
        <begin position="173"/>
        <end position="196"/>
    </location>
</feature>
<feature type="domain" description="HAMP" evidence="16">
    <location>
        <begin position="198"/>
        <end position="252"/>
    </location>
</feature>
<dbReference type="GO" id="GO:0000155">
    <property type="term" value="F:phosphorelay sensor kinase activity"/>
    <property type="evidence" value="ECO:0007669"/>
    <property type="project" value="InterPro"/>
</dbReference>
<reference evidence="17" key="1">
    <citation type="submission" date="2020-12" db="EMBL/GenBank/DDBJ databases">
        <title>PHA producing bacteria isolated from mangrove.</title>
        <authorList>
            <person name="Zheng W."/>
            <person name="Yu S."/>
            <person name="Huang Y."/>
        </authorList>
    </citation>
    <scope>NUCLEOTIDE SEQUENCE</scope>
    <source>
        <strain evidence="17">GN22-4</strain>
    </source>
</reference>
<dbReference type="InterPro" id="IPR003594">
    <property type="entry name" value="HATPase_dom"/>
</dbReference>
<dbReference type="Pfam" id="PF00512">
    <property type="entry name" value="HisKA"/>
    <property type="match status" value="1"/>
</dbReference>
<evidence type="ECO:0000256" key="8">
    <source>
        <dbReference type="ARBA" id="ARBA00022741"/>
    </source>
</evidence>
<dbReference type="InterPro" id="IPR036097">
    <property type="entry name" value="HisK_dim/P_sf"/>
</dbReference>
<dbReference type="SMART" id="SM00387">
    <property type="entry name" value="HATPase_c"/>
    <property type="match status" value="1"/>
</dbReference>
<evidence type="ECO:0000259" key="15">
    <source>
        <dbReference type="PROSITE" id="PS50109"/>
    </source>
</evidence>
<gene>
    <name evidence="17" type="ORF">JF537_07170</name>
</gene>
<keyword evidence="5" id="KW-0597">Phosphoprotein</keyword>
<dbReference type="GO" id="GO:0005886">
    <property type="term" value="C:plasma membrane"/>
    <property type="evidence" value="ECO:0007669"/>
    <property type="project" value="UniProtKB-SubCell"/>
</dbReference>
<dbReference type="PROSITE" id="PS50109">
    <property type="entry name" value="HIS_KIN"/>
    <property type="match status" value="1"/>
</dbReference>
<keyword evidence="6" id="KW-0808">Transferase</keyword>
<dbReference type="SMART" id="SM00388">
    <property type="entry name" value="HisKA"/>
    <property type="match status" value="1"/>
</dbReference>
<evidence type="ECO:0000256" key="10">
    <source>
        <dbReference type="ARBA" id="ARBA00022840"/>
    </source>
</evidence>
<keyword evidence="11 14" id="KW-1133">Transmembrane helix</keyword>
<dbReference type="PROSITE" id="PS50885">
    <property type="entry name" value="HAMP"/>
    <property type="match status" value="1"/>
</dbReference>